<evidence type="ECO:0000313" key="4">
    <source>
        <dbReference type="EMBL" id="PRQ30779.1"/>
    </source>
</evidence>
<evidence type="ECO:0000256" key="3">
    <source>
        <dbReference type="ARBA" id="ARBA00023315"/>
    </source>
</evidence>
<dbReference type="PANTHER" id="PTHR31623:SF122">
    <property type="entry name" value="HXXXD-TYPE ACYL-TRANSFERASE FAMILY PROTEIN"/>
    <property type="match status" value="1"/>
</dbReference>
<dbReference type="GO" id="GO:0050636">
    <property type="term" value="F:vinorine synthase activity"/>
    <property type="evidence" value="ECO:0007669"/>
    <property type="project" value="UniProtKB-EC"/>
</dbReference>
<gene>
    <name evidence="4" type="ORF">RchiOBHm_Chr5g0028341</name>
</gene>
<evidence type="ECO:0000256" key="1">
    <source>
        <dbReference type="ARBA" id="ARBA00009861"/>
    </source>
</evidence>
<dbReference type="InterPro" id="IPR023213">
    <property type="entry name" value="CAT-like_dom_sf"/>
</dbReference>
<sequence length="444" mass="49253">MALAVKIEVLHKERITPSSPTPHHLRIFSLSTFDQFSPALYFPLILFYPNNSDIHEVNNIDPQCLVVERTKLLKRSLSETLSRFYPFAGRIHDHASVCCNDKGAMFLEAQVNCPISRALDKPDPGFVKELVPNLQQSTEGDIGHDLLLVQANFFECGGIAIGFNVSHKIIDAFTLSTFLNSWSATSRGLQLPPHQYVAAASRFPSLDLFKPPPPFVKIARERCTTTRFLFESSKIESLKAEAASAAVQNPSRVEVVSALIWKCAMKASTANSDSARPPSTAWLQTVNMRKILGQPSAENLMGNLLGFFAVISMKGEGEADLQGLVAAMRKGYKELKMKYGANGVGVDDVSKLLKEYGEVLQRDDIECYCSTSWCRLPFYETNFGWGKPLMSSPAIEEIKNLTTLMDTSDGRGIEARLTLKEEDMAIFEKNEELLAYASLNPTVI</sequence>
<dbReference type="EMBL" id="PDCK01000043">
    <property type="protein sequence ID" value="PRQ30779.1"/>
    <property type="molecule type" value="Genomic_DNA"/>
</dbReference>
<keyword evidence="5" id="KW-1185">Reference proteome</keyword>
<dbReference type="Gramene" id="PRQ30779">
    <property type="protein sequence ID" value="PRQ30779"/>
    <property type="gene ID" value="RchiOBHm_Chr5g0028341"/>
</dbReference>
<name>A0A2P6Q9B9_ROSCH</name>
<accession>A0A2P6Q9B9</accession>
<keyword evidence="3 4" id="KW-0012">Acyltransferase</keyword>
<evidence type="ECO:0000256" key="2">
    <source>
        <dbReference type="ARBA" id="ARBA00022679"/>
    </source>
</evidence>
<dbReference type="AlphaFoldDB" id="A0A2P6Q9B9"/>
<comment type="similarity">
    <text evidence="1">Belongs to the plant acyltransferase family.</text>
</comment>
<dbReference type="Pfam" id="PF02458">
    <property type="entry name" value="Transferase"/>
    <property type="match status" value="1"/>
</dbReference>
<evidence type="ECO:0000313" key="5">
    <source>
        <dbReference type="Proteomes" id="UP000238479"/>
    </source>
</evidence>
<dbReference type="OMA" id="HKERITP"/>
<dbReference type="Proteomes" id="UP000238479">
    <property type="component" value="Chromosome 5"/>
</dbReference>
<proteinExistence type="inferred from homology"/>
<comment type="caution">
    <text evidence="4">The sequence shown here is derived from an EMBL/GenBank/DDBJ whole genome shotgun (WGS) entry which is preliminary data.</text>
</comment>
<reference evidence="4 5" key="1">
    <citation type="journal article" date="2018" name="Nat. Genet.">
        <title>The Rosa genome provides new insights in the design of modern roses.</title>
        <authorList>
            <person name="Bendahmane M."/>
        </authorList>
    </citation>
    <scope>NUCLEOTIDE SEQUENCE [LARGE SCALE GENOMIC DNA]</scope>
    <source>
        <strain evidence="5">cv. Old Blush</strain>
    </source>
</reference>
<dbReference type="PANTHER" id="PTHR31623">
    <property type="entry name" value="F21J9.9"/>
    <property type="match status" value="1"/>
</dbReference>
<protein>
    <submittedName>
        <fullName evidence="4">Putative vinorine synthase</fullName>
        <ecNumber evidence="4">2.3.1.160</ecNumber>
    </submittedName>
</protein>
<dbReference type="Gene3D" id="3.30.559.10">
    <property type="entry name" value="Chloramphenicol acetyltransferase-like domain"/>
    <property type="match status" value="2"/>
</dbReference>
<organism evidence="4 5">
    <name type="scientific">Rosa chinensis</name>
    <name type="common">China rose</name>
    <dbReference type="NCBI Taxonomy" id="74649"/>
    <lineage>
        <taxon>Eukaryota</taxon>
        <taxon>Viridiplantae</taxon>
        <taxon>Streptophyta</taxon>
        <taxon>Embryophyta</taxon>
        <taxon>Tracheophyta</taxon>
        <taxon>Spermatophyta</taxon>
        <taxon>Magnoliopsida</taxon>
        <taxon>eudicotyledons</taxon>
        <taxon>Gunneridae</taxon>
        <taxon>Pentapetalae</taxon>
        <taxon>rosids</taxon>
        <taxon>fabids</taxon>
        <taxon>Rosales</taxon>
        <taxon>Rosaceae</taxon>
        <taxon>Rosoideae</taxon>
        <taxon>Rosoideae incertae sedis</taxon>
        <taxon>Rosa</taxon>
    </lineage>
</organism>
<keyword evidence="2 4" id="KW-0808">Transferase</keyword>
<dbReference type="EC" id="2.3.1.160" evidence="4"/>
<dbReference type="OrthoDB" id="1160288at2759"/>